<dbReference type="Pfam" id="PF05957">
    <property type="entry name" value="DUF883"/>
    <property type="match status" value="1"/>
</dbReference>
<feature type="domain" description="DUF883" evidence="8">
    <location>
        <begin position="11"/>
        <end position="60"/>
    </location>
</feature>
<sequence length="103" mass="11243">MNELTRDSRDRLVADLKTVLADAEELLRLTASDATGKLGDVRERLGEHVDAARERLGDAEALLRARTKEAAKATDEYVRENPWQSIGIAAGAAFLLGLLAGRR</sequence>
<keyword evidence="7" id="KW-0472">Membrane</keyword>
<dbReference type="PANTHER" id="PTHR35893:SF3">
    <property type="entry name" value="INNER MEMBRANE PROTEIN"/>
    <property type="match status" value="1"/>
</dbReference>
<comment type="subcellular location">
    <subcellularLocation>
        <location evidence="1">Cell inner membrane</location>
        <topology evidence="1">Single-pass membrane protein</topology>
    </subcellularLocation>
</comment>
<keyword evidence="5" id="KW-0812">Transmembrane</keyword>
<dbReference type="InterPro" id="IPR043605">
    <property type="entry name" value="DUF883_C"/>
</dbReference>
<feature type="domain" description="DUF883" evidence="9">
    <location>
        <begin position="74"/>
        <end position="103"/>
    </location>
</feature>
<keyword evidence="6" id="KW-1133">Transmembrane helix</keyword>
<evidence type="ECO:0000256" key="7">
    <source>
        <dbReference type="ARBA" id="ARBA00023136"/>
    </source>
</evidence>
<evidence type="ECO:0000259" key="9">
    <source>
        <dbReference type="Pfam" id="PF19029"/>
    </source>
</evidence>
<gene>
    <name evidence="10" type="ORF">ABVT11_13580</name>
</gene>
<dbReference type="Proteomes" id="UP001548590">
    <property type="component" value="Unassembled WGS sequence"/>
</dbReference>
<evidence type="ECO:0000256" key="2">
    <source>
        <dbReference type="ARBA" id="ARBA00010423"/>
    </source>
</evidence>
<keyword evidence="11" id="KW-1185">Reference proteome</keyword>
<name>A0ABV2CSM0_9RHOO</name>
<evidence type="ECO:0000256" key="6">
    <source>
        <dbReference type="ARBA" id="ARBA00022989"/>
    </source>
</evidence>
<dbReference type="EMBL" id="JBEWLZ010000007">
    <property type="protein sequence ID" value="MET1490863.1"/>
    <property type="molecule type" value="Genomic_DNA"/>
</dbReference>
<keyword evidence="3" id="KW-1003">Cell membrane</keyword>
<reference evidence="10 11" key="1">
    <citation type="submission" date="2024-07" db="EMBL/GenBank/DDBJ databases">
        <title>Uliginosibacterium paludis KCTC:42655.</title>
        <authorList>
            <person name="Kim M.K."/>
        </authorList>
    </citation>
    <scope>NUCLEOTIDE SEQUENCE [LARGE SCALE GENOMIC DNA]</scope>
    <source>
        <strain evidence="10 11">KCTC 42655</strain>
    </source>
</reference>
<dbReference type="InterPro" id="IPR043604">
    <property type="entry name" value="DUF883_N"/>
</dbReference>
<organism evidence="10 11">
    <name type="scientific">Uliginosibacterium paludis</name>
    <dbReference type="NCBI Taxonomy" id="1615952"/>
    <lineage>
        <taxon>Bacteria</taxon>
        <taxon>Pseudomonadati</taxon>
        <taxon>Pseudomonadota</taxon>
        <taxon>Betaproteobacteria</taxon>
        <taxon>Rhodocyclales</taxon>
        <taxon>Zoogloeaceae</taxon>
        <taxon>Uliginosibacterium</taxon>
    </lineage>
</organism>
<evidence type="ECO:0000256" key="4">
    <source>
        <dbReference type="ARBA" id="ARBA00022519"/>
    </source>
</evidence>
<comment type="caution">
    <text evidence="10">The sequence shown here is derived from an EMBL/GenBank/DDBJ whole genome shotgun (WGS) entry which is preliminary data.</text>
</comment>
<keyword evidence="4" id="KW-0997">Cell inner membrane</keyword>
<evidence type="ECO:0000256" key="1">
    <source>
        <dbReference type="ARBA" id="ARBA00004377"/>
    </source>
</evidence>
<comment type="similarity">
    <text evidence="2">Belongs to the ElaB/YgaM/YqjD family.</text>
</comment>
<evidence type="ECO:0000259" key="8">
    <source>
        <dbReference type="Pfam" id="PF05957"/>
    </source>
</evidence>
<proteinExistence type="inferred from homology"/>
<dbReference type="InterPro" id="IPR010279">
    <property type="entry name" value="YqjD/ElaB"/>
</dbReference>
<dbReference type="PANTHER" id="PTHR35893">
    <property type="entry name" value="INNER MEMBRANE PROTEIN-RELATED"/>
    <property type="match status" value="1"/>
</dbReference>
<dbReference type="Pfam" id="PF19029">
    <property type="entry name" value="DUF883_C"/>
    <property type="match status" value="1"/>
</dbReference>
<evidence type="ECO:0000256" key="3">
    <source>
        <dbReference type="ARBA" id="ARBA00022475"/>
    </source>
</evidence>
<evidence type="ECO:0000313" key="10">
    <source>
        <dbReference type="EMBL" id="MET1490863.1"/>
    </source>
</evidence>
<dbReference type="RefSeq" id="WP_345925745.1">
    <property type="nucleotide sequence ID" value="NZ_JBDIVF010000002.1"/>
</dbReference>
<evidence type="ECO:0000313" key="11">
    <source>
        <dbReference type="Proteomes" id="UP001548590"/>
    </source>
</evidence>
<protein>
    <submittedName>
        <fullName evidence="10">DUF883 family protein</fullName>
    </submittedName>
</protein>
<accession>A0ABV2CSM0</accession>
<evidence type="ECO:0000256" key="5">
    <source>
        <dbReference type="ARBA" id="ARBA00022692"/>
    </source>
</evidence>